<organism evidence="3 4">
    <name type="scientific">Rarispira pelagica</name>
    <dbReference type="NCBI Taxonomy" id="3141764"/>
    <lineage>
        <taxon>Bacteria</taxon>
        <taxon>Pseudomonadati</taxon>
        <taxon>Spirochaetota</taxon>
        <taxon>Spirochaetia</taxon>
        <taxon>Winmispirales</taxon>
        <taxon>Winmispiraceae</taxon>
        <taxon>Rarispira</taxon>
    </lineage>
</organism>
<keyword evidence="4" id="KW-1185">Reference proteome</keyword>
<feature type="domain" description="PilZN3" evidence="2">
    <location>
        <begin position="7"/>
        <end position="141"/>
    </location>
</feature>
<dbReference type="RefSeq" id="WP_420070006.1">
    <property type="nucleotide sequence ID" value="NZ_JBCHKQ010000004.1"/>
</dbReference>
<proteinExistence type="predicted"/>
<comment type="caution">
    <text evidence="3">The sequence shown here is derived from an EMBL/GenBank/DDBJ whole genome shotgun (WGS) entry which is preliminary data.</text>
</comment>
<feature type="domain" description="PilZ" evidence="1">
    <location>
        <begin position="147"/>
        <end position="247"/>
    </location>
</feature>
<reference evidence="3 4" key="1">
    <citation type="submission" date="2024-03" db="EMBL/GenBank/DDBJ databases">
        <title>Ignisphaera cupida sp. nov., a hyperthermophilic hydrolytic archaeon from a hot spring of Kamchatka, and proposal of Ignisphaeraceae fam. nov.</title>
        <authorList>
            <person name="Podosokorskaya O.A."/>
            <person name="Elcheninov A.G."/>
            <person name="Maltseva A.I."/>
            <person name="Zayulina K.S."/>
            <person name="Novikov A."/>
            <person name="Merkel A.Y."/>
        </authorList>
    </citation>
    <scope>NUCLEOTIDE SEQUENCE [LARGE SCALE GENOMIC DNA]</scope>
    <source>
        <strain evidence="3 4">38H-sp</strain>
    </source>
</reference>
<name>A0ABU9UDG3_9SPIR</name>
<gene>
    <name evidence="3" type="ORF">WKV44_08350</name>
</gene>
<evidence type="ECO:0000313" key="4">
    <source>
        <dbReference type="Proteomes" id="UP001466331"/>
    </source>
</evidence>
<dbReference type="Pfam" id="PF20424">
    <property type="entry name" value="PilZN3"/>
    <property type="match status" value="1"/>
</dbReference>
<evidence type="ECO:0000259" key="2">
    <source>
        <dbReference type="Pfam" id="PF20424"/>
    </source>
</evidence>
<sequence length="281" mass="32030">MAIVTSQQIIRYYNQFKQIEVTFNKNITSAIGFLPRESYLKCGDDHWPCIVYSISMTGAKVIVNNKIKFSEKLKATNNLVNLRLSFEQKENSQPITFFVSSKVVGSTPYGQENPTVSFLTLEYTHRPPDTLIETLGTLLEASITAHKRKEQRIVINEKILHYLKLKENNTLIYIQKVPRKCILRDLSFSGAKVILMGVAKFLLNKQVEIKIEFEDPLEQFVIPGQIVRYEPVEGRKDIGAFAIHFDEKAIPLGYKMRLNEFLKSSIAKNIETAGPDAGEKN</sequence>
<dbReference type="EMBL" id="JBCHKQ010000004">
    <property type="protein sequence ID" value="MEM5948554.1"/>
    <property type="molecule type" value="Genomic_DNA"/>
</dbReference>
<protein>
    <submittedName>
        <fullName evidence="3">PilZ domain-containing protein</fullName>
    </submittedName>
</protein>
<dbReference type="InterPro" id="IPR046853">
    <property type="entry name" value="PilZN3"/>
</dbReference>
<dbReference type="Proteomes" id="UP001466331">
    <property type="component" value="Unassembled WGS sequence"/>
</dbReference>
<accession>A0ABU9UDG3</accession>
<dbReference type="Pfam" id="PF07238">
    <property type="entry name" value="PilZ"/>
    <property type="match status" value="1"/>
</dbReference>
<dbReference type="InterPro" id="IPR009875">
    <property type="entry name" value="PilZ_domain"/>
</dbReference>
<evidence type="ECO:0000313" key="3">
    <source>
        <dbReference type="EMBL" id="MEM5948554.1"/>
    </source>
</evidence>
<evidence type="ECO:0000259" key="1">
    <source>
        <dbReference type="Pfam" id="PF07238"/>
    </source>
</evidence>